<keyword evidence="1" id="KW-0812">Transmembrane</keyword>
<evidence type="ECO:0000256" key="1">
    <source>
        <dbReference type="SAM" id="Phobius"/>
    </source>
</evidence>
<evidence type="ECO:0000313" key="3">
    <source>
        <dbReference type="Proteomes" id="UP000625711"/>
    </source>
</evidence>
<keyword evidence="3" id="KW-1185">Reference proteome</keyword>
<evidence type="ECO:0000313" key="2">
    <source>
        <dbReference type="EMBL" id="KAF7287497.1"/>
    </source>
</evidence>
<keyword evidence="1" id="KW-0472">Membrane</keyword>
<accession>A0A834IY41</accession>
<dbReference type="AlphaFoldDB" id="A0A834IY41"/>
<protein>
    <submittedName>
        <fullName evidence="2">Uncharacterized protein</fullName>
    </submittedName>
</protein>
<sequence length="109" mass="12549">MRETEEKVGCRVDLNAGHDCGQYEANVCPLRKKPNCARECTSNFNINQTEPAALSLVWWPSLTVRTNQQSTMVATGVPTFIFFMFVYRPDRKMPRSFTTIFFILLFGFI</sequence>
<organism evidence="2 3">
    <name type="scientific">Rhynchophorus ferrugineus</name>
    <name type="common">Red palm weevil</name>
    <name type="synonym">Curculio ferrugineus</name>
    <dbReference type="NCBI Taxonomy" id="354439"/>
    <lineage>
        <taxon>Eukaryota</taxon>
        <taxon>Metazoa</taxon>
        <taxon>Ecdysozoa</taxon>
        <taxon>Arthropoda</taxon>
        <taxon>Hexapoda</taxon>
        <taxon>Insecta</taxon>
        <taxon>Pterygota</taxon>
        <taxon>Neoptera</taxon>
        <taxon>Endopterygota</taxon>
        <taxon>Coleoptera</taxon>
        <taxon>Polyphaga</taxon>
        <taxon>Cucujiformia</taxon>
        <taxon>Curculionidae</taxon>
        <taxon>Dryophthorinae</taxon>
        <taxon>Rhynchophorus</taxon>
    </lineage>
</organism>
<proteinExistence type="predicted"/>
<name>A0A834IY41_RHYFE</name>
<keyword evidence="1" id="KW-1133">Transmembrane helix</keyword>
<dbReference type="EMBL" id="JAACXV010000013">
    <property type="protein sequence ID" value="KAF7287497.1"/>
    <property type="molecule type" value="Genomic_DNA"/>
</dbReference>
<dbReference type="Proteomes" id="UP000625711">
    <property type="component" value="Unassembled WGS sequence"/>
</dbReference>
<reference evidence="2" key="1">
    <citation type="submission" date="2020-08" db="EMBL/GenBank/DDBJ databases">
        <title>Genome sequencing and assembly of the red palm weevil Rhynchophorus ferrugineus.</title>
        <authorList>
            <person name="Dias G.B."/>
            <person name="Bergman C.M."/>
            <person name="Manee M."/>
        </authorList>
    </citation>
    <scope>NUCLEOTIDE SEQUENCE</scope>
    <source>
        <strain evidence="2">AA-2017</strain>
        <tissue evidence="2">Whole larva</tissue>
    </source>
</reference>
<comment type="caution">
    <text evidence="2">The sequence shown here is derived from an EMBL/GenBank/DDBJ whole genome shotgun (WGS) entry which is preliminary data.</text>
</comment>
<feature type="transmembrane region" description="Helical" evidence="1">
    <location>
        <begin position="69"/>
        <end position="87"/>
    </location>
</feature>
<gene>
    <name evidence="2" type="ORF">GWI33_001458</name>
</gene>